<evidence type="ECO:0000313" key="4">
    <source>
        <dbReference type="Proteomes" id="UP001595698"/>
    </source>
</evidence>
<evidence type="ECO:0000259" key="2">
    <source>
        <dbReference type="PROSITE" id="PS51677"/>
    </source>
</evidence>
<gene>
    <name evidence="3" type="ORF">ACFOYY_10550</name>
</gene>
<sequence length="388" mass="40913">MNGEAVVGRRLVLGLGLVAALGGVVSCSPGRRGPGAAPEMVPEAVPRTVPGGTSLVPTPRPLSVPAAPGLAVGPSASPAVGPRQAVQEPWQPFPDDRHPAPGPWRPTAPGQAASDLQHPVRRSWRPASDPPDLQSPAPGPWQTAPGPGQAVPDPWQALGIHPAPAPGPAATPATRKRMSARRRSGAGRMAREVSNGPRDRPRVALTFHGAGPADLAERVLSEAERHGAHLTVLAVGDWLARHPRMARRVLAGGHDLGNHTEHHLDISSMGEREAYDEIARCAARLRRLTGTIGSYFRPSRAHHATPMVRELAARVGYRTCLSYDVDSDDHNDPGVATVTANVLDTVRPGSIVSLHLGHPGTAEAMPHILKGLARRRLQPVTVTDLLAL</sequence>
<dbReference type="Pfam" id="PF01522">
    <property type="entry name" value="Polysacc_deac_1"/>
    <property type="match status" value="1"/>
</dbReference>
<comment type="caution">
    <text evidence="3">The sequence shown here is derived from an EMBL/GenBank/DDBJ whole genome shotgun (WGS) entry which is preliminary data.</text>
</comment>
<dbReference type="PANTHER" id="PTHR10587:SF137">
    <property type="entry name" value="4-DEOXY-4-FORMAMIDO-L-ARABINOSE-PHOSPHOUNDECAPRENOL DEFORMYLASE ARND-RELATED"/>
    <property type="match status" value="1"/>
</dbReference>
<dbReference type="InterPro" id="IPR002509">
    <property type="entry name" value="NODB_dom"/>
</dbReference>
<reference evidence="4" key="1">
    <citation type="journal article" date="2019" name="Int. J. Syst. Evol. Microbiol.">
        <title>The Global Catalogue of Microorganisms (GCM) 10K type strain sequencing project: providing services to taxonomists for standard genome sequencing and annotation.</title>
        <authorList>
            <consortium name="The Broad Institute Genomics Platform"/>
            <consortium name="The Broad Institute Genome Sequencing Center for Infectious Disease"/>
            <person name="Wu L."/>
            <person name="Ma J."/>
        </authorList>
    </citation>
    <scope>NUCLEOTIDE SEQUENCE [LARGE SCALE GENOMIC DNA]</scope>
    <source>
        <strain evidence="4">TBRC 7912</strain>
    </source>
</reference>
<proteinExistence type="predicted"/>
<dbReference type="RefSeq" id="WP_386189598.1">
    <property type="nucleotide sequence ID" value="NZ_JBHSBC010000009.1"/>
</dbReference>
<dbReference type="InterPro" id="IPR011330">
    <property type="entry name" value="Glyco_hydro/deAcase_b/a-brl"/>
</dbReference>
<protein>
    <submittedName>
        <fullName evidence="3">Polysaccharide deacetylase family protein</fullName>
    </submittedName>
</protein>
<name>A0ABV8EVY9_9ACTN</name>
<feature type="compositionally biased region" description="Basic residues" evidence="1">
    <location>
        <begin position="174"/>
        <end position="185"/>
    </location>
</feature>
<dbReference type="SUPFAM" id="SSF88713">
    <property type="entry name" value="Glycoside hydrolase/deacetylase"/>
    <property type="match status" value="1"/>
</dbReference>
<dbReference type="EMBL" id="JBHSBC010000009">
    <property type="protein sequence ID" value="MFC3980563.1"/>
    <property type="molecule type" value="Genomic_DNA"/>
</dbReference>
<dbReference type="PROSITE" id="PS51677">
    <property type="entry name" value="NODB"/>
    <property type="match status" value="1"/>
</dbReference>
<dbReference type="Proteomes" id="UP001595698">
    <property type="component" value="Unassembled WGS sequence"/>
</dbReference>
<dbReference type="CDD" id="cd10917">
    <property type="entry name" value="CE4_NodB_like_6s_7s"/>
    <property type="match status" value="1"/>
</dbReference>
<feature type="region of interest" description="Disordered" evidence="1">
    <location>
        <begin position="51"/>
        <end position="203"/>
    </location>
</feature>
<evidence type="ECO:0000313" key="3">
    <source>
        <dbReference type="EMBL" id="MFC3980563.1"/>
    </source>
</evidence>
<keyword evidence="4" id="KW-1185">Reference proteome</keyword>
<accession>A0ABV8EVY9</accession>
<organism evidence="3 4">
    <name type="scientific">Streptosporangium jomthongense</name>
    <dbReference type="NCBI Taxonomy" id="1193683"/>
    <lineage>
        <taxon>Bacteria</taxon>
        <taxon>Bacillati</taxon>
        <taxon>Actinomycetota</taxon>
        <taxon>Actinomycetes</taxon>
        <taxon>Streptosporangiales</taxon>
        <taxon>Streptosporangiaceae</taxon>
        <taxon>Streptosporangium</taxon>
    </lineage>
</organism>
<evidence type="ECO:0000256" key="1">
    <source>
        <dbReference type="SAM" id="MobiDB-lite"/>
    </source>
</evidence>
<feature type="domain" description="NodB homology" evidence="2">
    <location>
        <begin position="201"/>
        <end position="380"/>
    </location>
</feature>
<dbReference type="PANTHER" id="PTHR10587">
    <property type="entry name" value="GLYCOSYL TRANSFERASE-RELATED"/>
    <property type="match status" value="1"/>
</dbReference>
<dbReference type="Gene3D" id="3.20.20.370">
    <property type="entry name" value="Glycoside hydrolase/deacetylase"/>
    <property type="match status" value="1"/>
</dbReference>
<dbReference type="InterPro" id="IPR050248">
    <property type="entry name" value="Polysacc_deacetylase_ArnD"/>
</dbReference>